<comment type="caution">
    <text evidence="1">The sequence shown here is derived from an EMBL/GenBank/DDBJ whole genome shotgun (WGS) entry which is preliminary data.</text>
</comment>
<organism evidence="1 2">
    <name type="scientific">Paenibacillus odorifer</name>
    <dbReference type="NCBI Taxonomy" id="189426"/>
    <lineage>
        <taxon>Bacteria</taxon>
        <taxon>Bacillati</taxon>
        <taxon>Bacillota</taxon>
        <taxon>Bacilli</taxon>
        <taxon>Bacillales</taxon>
        <taxon>Paenibacillaceae</taxon>
        <taxon>Paenibacillus</taxon>
    </lineage>
</organism>
<evidence type="ECO:0000313" key="2">
    <source>
        <dbReference type="Proteomes" id="UP000187439"/>
    </source>
</evidence>
<sequence>MNLGKALVTELGLDNSVDTFARWMAHYVAEQIVVAESAIENSKAIAEKNCFETILKLWEHQEGFPRGRRPFENFEPIFRALERLDPEKDEPFFWANLDDSPKGNVSEDVKYWLGVASGIDKVARIWLDYVFKQAALCATDDKTKSWIKNTVGLDKKESSVIVKFLTEDSLDNEMTSESNKRELINSRIQQLQSFNDFNKKIIAIFERELEIMSKDA</sequence>
<dbReference type="AlphaFoldDB" id="A0A1R0XYD6"/>
<gene>
    <name evidence="1" type="ORF">BSK52_14530</name>
</gene>
<evidence type="ECO:0000313" key="1">
    <source>
        <dbReference type="EMBL" id="OMD40105.1"/>
    </source>
</evidence>
<dbReference type="OrthoDB" id="4166375at2"/>
<dbReference type="RefSeq" id="WP_076119696.1">
    <property type="nucleotide sequence ID" value="NZ_MPTC01000011.1"/>
</dbReference>
<name>A0A1R0XYD6_9BACL</name>
<dbReference type="Proteomes" id="UP000187439">
    <property type="component" value="Unassembled WGS sequence"/>
</dbReference>
<reference evidence="1 2" key="1">
    <citation type="submission" date="2016-10" db="EMBL/GenBank/DDBJ databases">
        <title>Paenibacillus species isolates.</title>
        <authorList>
            <person name="Beno S.M."/>
        </authorList>
    </citation>
    <scope>NUCLEOTIDE SEQUENCE [LARGE SCALE GENOMIC DNA]</scope>
    <source>
        <strain evidence="1 2">FSL H7-0710</strain>
    </source>
</reference>
<protein>
    <submittedName>
        <fullName evidence="1">Uncharacterized protein</fullName>
    </submittedName>
</protein>
<proteinExistence type="predicted"/>
<accession>A0A1R0XYD6</accession>
<dbReference type="EMBL" id="MPTC01000011">
    <property type="protein sequence ID" value="OMD40105.1"/>
    <property type="molecule type" value="Genomic_DNA"/>
</dbReference>